<dbReference type="STRING" id="1492898.SY85_01875"/>
<dbReference type="GO" id="GO:0033499">
    <property type="term" value="P:galactose catabolic process via UDP-galactose, Leloir pathway"/>
    <property type="evidence" value="ECO:0007669"/>
    <property type="project" value="TreeGrafter"/>
</dbReference>
<comment type="subunit">
    <text evidence="2">Monomer.</text>
</comment>
<dbReference type="GO" id="GO:0030246">
    <property type="term" value="F:carbohydrate binding"/>
    <property type="evidence" value="ECO:0007669"/>
    <property type="project" value="InterPro"/>
</dbReference>
<protein>
    <submittedName>
        <fullName evidence="5">Uncharacterized protein</fullName>
    </submittedName>
</protein>
<evidence type="ECO:0000256" key="1">
    <source>
        <dbReference type="ARBA" id="ARBA00001913"/>
    </source>
</evidence>
<dbReference type="GO" id="GO:0004034">
    <property type="term" value="F:aldose 1-epimerase activity"/>
    <property type="evidence" value="ECO:0007669"/>
    <property type="project" value="TreeGrafter"/>
</dbReference>
<keyword evidence="4" id="KW-1133">Transmembrane helix</keyword>
<reference evidence="5 6" key="2">
    <citation type="journal article" date="2016" name="Int. J. Syst. Evol. Microbiol.">
        <title>Flavisolibacter tropicus sp. nov., isolated from tropical soil.</title>
        <authorList>
            <person name="Lee J.J."/>
            <person name="Kang M.S."/>
            <person name="Kim G.S."/>
            <person name="Lee C.S."/>
            <person name="Lim S."/>
            <person name="Lee J."/>
            <person name="Roh S.H."/>
            <person name="Kang H."/>
            <person name="Ha J.M."/>
            <person name="Bae S."/>
            <person name="Jung H.Y."/>
            <person name="Kim M.K."/>
        </authorList>
    </citation>
    <scope>NUCLEOTIDE SEQUENCE [LARGE SCALE GENOMIC DNA]</scope>
    <source>
        <strain evidence="5 6">LCS9</strain>
    </source>
</reference>
<accession>A0A172TRP2</accession>
<dbReference type="EMBL" id="CP011390">
    <property type="protein sequence ID" value="ANE49433.1"/>
    <property type="molecule type" value="Genomic_DNA"/>
</dbReference>
<gene>
    <name evidence="5" type="ORF">SY85_01875</name>
</gene>
<keyword evidence="4" id="KW-0812">Transmembrane</keyword>
<proteinExistence type="predicted"/>
<evidence type="ECO:0000313" key="6">
    <source>
        <dbReference type="Proteomes" id="UP000077177"/>
    </source>
</evidence>
<keyword evidence="3" id="KW-0106">Calcium</keyword>
<dbReference type="Proteomes" id="UP000077177">
    <property type="component" value="Chromosome"/>
</dbReference>
<dbReference type="Gene3D" id="2.70.98.10">
    <property type="match status" value="1"/>
</dbReference>
<dbReference type="AlphaFoldDB" id="A0A172TRP2"/>
<dbReference type="KEGG" id="fla:SY85_01875"/>
<reference evidence="6" key="1">
    <citation type="submission" date="2015-01" db="EMBL/GenBank/DDBJ databases">
        <title>Flavisolibacter sp./LCS9/ whole genome sequencing.</title>
        <authorList>
            <person name="Kim M.K."/>
            <person name="Srinivasan S."/>
            <person name="Lee J.-J."/>
        </authorList>
    </citation>
    <scope>NUCLEOTIDE SEQUENCE [LARGE SCALE GENOMIC DNA]</scope>
    <source>
        <strain evidence="6">LCS9</strain>
    </source>
</reference>
<dbReference type="OrthoDB" id="9779408at2"/>
<sequence>MITNYGAHIVSLSVKNKDGEWVDVVIGFESLKDYLQTDEIYHGTIVGRYANRIRIHLIIPTFLVLFCVPVIHFNQQLYSACLQNYDTTDVPELITAM</sequence>
<dbReference type="Pfam" id="PF01263">
    <property type="entry name" value="Aldose_epim"/>
    <property type="match status" value="1"/>
</dbReference>
<comment type="cofactor">
    <cofactor evidence="1">
        <name>Ca(2+)</name>
        <dbReference type="ChEBI" id="CHEBI:29108"/>
    </cofactor>
</comment>
<evidence type="ECO:0000313" key="5">
    <source>
        <dbReference type="EMBL" id="ANE49433.1"/>
    </source>
</evidence>
<evidence type="ECO:0000256" key="3">
    <source>
        <dbReference type="ARBA" id="ARBA00022837"/>
    </source>
</evidence>
<dbReference type="InterPro" id="IPR011013">
    <property type="entry name" value="Gal_mutarotase_sf_dom"/>
</dbReference>
<feature type="transmembrane region" description="Helical" evidence="4">
    <location>
        <begin position="55"/>
        <end position="73"/>
    </location>
</feature>
<keyword evidence="6" id="KW-1185">Reference proteome</keyword>
<dbReference type="PANTHER" id="PTHR10091">
    <property type="entry name" value="ALDOSE-1-EPIMERASE"/>
    <property type="match status" value="1"/>
</dbReference>
<evidence type="ECO:0000256" key="2">
    <source>
        <dbReference type="ARBA" id="ARBA00011245"/>
    </source>
</evidence>
<name>A0A172TRP2_9BACT</name>
<dbReference type="InterPro" id="IPR008183">
    <property type="entry name" value="Aldose_1/G6P_1-epimerase"/>
</dbReference>
<dbReference type="PANTHER" id="PTHR10091:SF0">
    <property type="entry name" value="GALACTOSE MUTAROTASE"/>
    <property type="match status" value="1"/>
</dbReference>
<dbReference type="InterPro" id="IPR014718">
    <property type="entry name" value="GH-type_carb-bd"/>
</dbReference>
<organism evidence="5 6">
    <name type="scientific">Flavisolibacter tropicus</name>
    <dbReference type="NCBI Taxonomy" id="1492898"/>
    <lineage>
        <taxon>Bacteria</taxon>
        <taxon>Pseudomonadati</taxon>
        <taxon>Bacteroidota</taxon>
        <taxon>Chitinophagia</taxon>
        <taxon>Chitinophagales</taxon>
        <taxon>Chitinophagaceae</taxon>
        <taxon>Flavisolibacter</taxon>
    </lineage>
</organism>
<dbReference type="SUPFAM" id="SSF74650">
    <property type="entry name" value="Galactose mutarotase-like"/>
    <property type="match status" value="1"/>
</dbReference>
<keyword evidence="4" id="KW-0472">Membrane</keyword>
<dbReference type="GO" id="GO:0006006">
    <property type="term" value="P:glucose metabolic process"/>
    <property type="evidence" value="ECO:0007669"/>
    <property type="project" value="TreeGrafter"/>
</dbReference>
<evidence type="ECO:0000256" key="4">
    <source>
        <dbReference type="SAM" id="Phobius"/>
    </source>
</evidence>